<feature type="domain" description="FAD-binding" evidence="1">
    <location>
        <begin position="11"/>
        <end position="323"/>
    </location>
</feature>
<dbReference type="Proteomes" id="UP000094472">
    <property type="component" value="Unassembled WGS sequence"/>
</dbReference>
<sequence length="397" mass="44031">MAINGKILGKILISGAGIAGLTLATLLKEQGHDLTVVERDKGLRAEGYMMDFFGSGWDVAERLGLTDKLRAIRYPIERFNFVDAAGHVYASMPLTRVGQALGGKYVYLRRSDLERILYDRAAQAGVAVDFGREVTALDAREDSVHVTFDDGSAGDFALVFGADGVHSQIRRLVFGDEAQFARFLGAYVAAYHLADHKFHLGHALNLYEETDRVAAYYPLDDTRMDATYVFRHGETHVPRDERLAFVRHAYDGAGWIAEDMLKAYRGHEPIYFDSLTQIVMPRWSKGRVALLGDACGCLTLLAGQGSHMAMAGAYVIAQELARHDGNFASAFAAYETKLKPAVAKRQADAAGFARVFIPSRRSRPWLRRLVVKAMFSPLLLPLMFRWFGAKSVLEGYP</sequence>
<dbReference type="RefSeq" id="WP_069441795.1">
    <property type="nucleotide sequence ID" value="NZ_LPWF01000025.1"/>
</dbReference>
<dbReference type="EMBL" id="LPWF01000025">
    <property type="protein sequence ID" value="ODR97708.1"/>
    <property type="molecule type" value="Genomic_DNA"/>
</dbReference>
<keyword evidence="3" id="KW-1185">Reference proteome</keyword>
<evidence type="ECO:0000259" key="1">
    <source>
        <dbReference type="Pfam" id="PF01494"/>
    </source>
</evidence>
<reference evidence="2 3" key="1">
    <citation type="journal article" date="2016" name="Environ. Microbiol.">
        <title>New Methyloceanibacter diversity from North Sea sediments includes methanotroph containing solely the soluble methane monooxygenase.</title>
        <authorList>
            <person name="Vekeman B."/>
            <person name="Kerckhof F.M."/>
            <person name="Cremers G."/>
            <person name="de Vos P."/>
            <person name="Vandamme P."/>
            <person name="Boon N."/>
            <person name="Op den Camp H.J."/>
            <person name="Heylen K."/>
        </authorList>
    </citation>
    <scope>NUCLEOTIDE SEQUENCE [LARGE SCALE GENOMIC DNA]</scope>
    <source>
        <strain evidence="2 3">R-67175</strain>
    </source>
</reference>
<dbReference type="Gene3D" id="3.50.50.60">
    <property type="entry name" value="FAD/NAD(P)-binding domain"/>
    <property type="match status" value="1"/>
</dbReference>
<gene>
    <name evidence="2" type="ORF">AUC69_11455</name>
</gene>
<dbReference type="SUPFAM" id="SSF51905">
    <property type="entry name" value="FAD/NAD(P)-binding domain"/>
    <property type="match status" value="1"/>
</dbReference>
<dbReference type="STRING" id="1774969.AUC69_11455"/>
<dbReference type="AlphaFoldDB" id="A0A1E3VVZ4"/>
<name>A0A1E3VVZ4_9HYPH</name>
<dbReference type="Gene3D" id="3.30.9.10">
    <property type="entry name" value="D-Amino Acid Oxidase, subunit A, domain 2"/>
    <property type="match status" value="1"/>
</dbReference>
<evidence type="ECO:0000313" key="2">
    <source>
        <dbReference type="EMBL" id="ODR97708.1"/>
    </source>
</evidence>
<dbReference type="OrthoDB" id="4230779at2"/>
<comment type="caution">
    <text evidence="2">The sequence shown here is derived from an EMBL/GenBank/DDBJ whole genome shotgun (WGS) entry which is preliminary data.</text>
</comment>
<dbReference type="InterPro" id="IPR036188">
    <property type="entry name" value="FAD/NAD-bd_sf"/>
</dbReference>
<dbReference type="InterPro" id="IPR051704">
    <property type="entry name" value="FAD_aromatic-hydroxylase"/>
</dbReference>
<dbReference type="GO" id="GO:0071949">
    <property type="term" value="F:FAD binding"/>
    <property type="evidence" value="ECO:0007669"/>
    <property type="project" value="InterPro"/>
</dbReference>
<organism evidence="2 3">
    <name type="scientific">Methyloceanibacter superfactus</name>
    <dbReference type="NCBI Taxonomy" id="1774969"/>
    <lineage>
        <taxon>Bacteria</taxon>
        <taxon>Pseudomonadati</taxon>
        <taxon>Pseudomonadota</taxon>
        <taxon>Alphaproteobacteria</taxon>
        <taxon>Hyphomicrobiales</taxon>
        <taxon>Hyphomicrobiaceae</taxon>
        <taxon>Methyloceanibacter</taxon>
    </lineage>
</organism>
<proteinExistence type="predicted"/>
<dbReference type="PANTHER" id="PTHR46865">
    <property type="entry name" value="OXIDOREDUCTASE-RELATED"/>
    <property type="match status" value="1"/>
</dbReference>
<evidence type="ECO:0000313" key="3">
    <source>
        <dbReference type="Proteomes" id="UP000094472"/>
    </source>
</evidence>
<protein>
    <recommendedName>
        <fullName evidence="1">FAD-binding domain-containing protein</fullName>
    </recommendedName>
</protein>
<dbReference type="PANTHER" id="PTHR46865:SF8">
    <property type="entry name" value="POSSIBLE OXIDOREDUCTASE"/>
    <property type="match status" value="1"/>
</dbReference>
<accession>A0A1E3VVZ4</accession>
<dbReference type="Pfam" id="PF01494">
    <property type="entry name" value="FAD_binding_3"/>
    <property type="match status" value="1"/>
</dbReference>
<dbReference type="InterPro" id="IPR002938">
    <property type="entry name" value="FAD-bd"/>
</dbReference>
<dbReference type="PRINTS" id="PR00420">
    <property type="entry name" value="RNGMNOXGNASE"/>
</dbReference>